<dbReference type="AlphaFoldDB" id="A0AAD1FIR7"/>
<proteinExistence type="predicted"/>
<reference evidence="6 7" key="1">
    <citation type="journal article" date="2017" name="Infect. Immun.">
        <title>Characterization of the Pathogenicity of Streptococcus intermedius TYG1620 Isolated from a Human Brain Abscess Based on the Complete Genome Sequence with Transcriptome Analysis and Transposon Mutagenesis in a Murine Subcutaneous Abscess Model.</title>
        <authorList>
            <person name="Hasegawa N."/>
            <person name="Sekizuka T."/>
            <person name="Sugi Y."/>
            <person name="Kawakami N."/>
            <person name="Ogasawara Y."/>
            <person name="Kato K."/>
            <person name="Yamashita A."/>
            <person name="Takeuchi F."/>
            <person name="Kuroda M."/>
        </authorList>
    </citation>
    <scope>NUCLEOTIDE SEQUENCE [LARGE SCALE GENOMIC DNA]</scope>
    <source>
        <strain evidence="6 7">TYG1620</strain>
    </source>
</reference>
<dbReference type="Pfam" id="PF04055">
    <property type="entry name" value="Radical_SAM"/>
    <property type="match status" value="1"/>
</dbReference>
<dbReference type="NCBIfam" id="TIGR04085">
    <property type="entry name" value="rSAM_more_4Fe4S"/>
    <property type="match status" value="1"/>
</dbReference>
<dbReference type="InterPro" id="IPR050377">
    <property type="entry name" value="Radical_SAM_PqqE_MftC-like"/>
</dbReference>
<dbReference type="GO" id="GO:0003824">
    <property type="term" value="F:catalytic activity"/>
    <property type="evidence" value="ECO:0007669"/>
    <property type="project" value="InterPro"/>
</dbReference>
<evidence type="ECO:0000313" key="6">
    <source>
        <dbReference type="EMBL" id="BAW16202.1"/>
    </source>
</evidence>
<organism evidence="6 7">
    <name type="scientific">Streptococcus intermedius</name>
    <dbReference type="NCBI Taxonomy" id="1338"/>
    <lineage>
        <taxon>Bacteria</taxon>
        <taxon>Bacillati</taxon>
        <taxon>Bacillota</taxon>
        <taxon>Bacilli</taxon>
        <taxon>Lactobacillales</taxon>
        <taxon>Streptococcaceae</taxon>
        <taxon>Streptococcus</taxon>
        <taxon>Streptococcus anginosus group</taxon>
    </lineage>
</organism>
<evidence type="ECO:0000256" key="2">
    <source>
        <dbReference type="ARBA" id="ARBA00022723"/>
    </source>
</evidence>
<dbReference type="SFLD" id="SFLDG01067">
    <property type="entry name" value="SPASM/twitch_domain_containing"/>
    <property type="match status" value="1"/>
</dbReference>
<dbReference type="Gene3D" id="3.20.20.70">
    <property type="entry name" value="Aldolase class I"/>
    <property type="match status" value="1"/>
</dbReference>
<keyword evidence="2" id="KW-0479">Metal-binding</keyword>
<evidence type="ECO:0000256" key="1">
    <source>
        <dbReference type="ARBA" id="ARBA00022691"/>
    </source>
</evidence>
<dbReference type="CDD" id="cd01335">
    <property type="entry name" value="Radical_SAM"/>
    <property type="match status" value="1"/>
</dbReference>
<dbReference type="PROSITE" id="PS51918">
    <property type="entry name" value="RADICAL_SAM"/>
    <property type="match status" value="1"/>
</dbReference>
<dbReference type="PANTHER" id="PTHR11228">
    <property type="entry name" value="RADICAL SAM DOMAIN PROTEIN"/>
    <property type="match status" value="1"/>
</dbReference>
<dbReference type="Proteomes" id="UP000217792">
    <property type="component" value="Chromosome"/>
</dbReference>
<name>A0AAD1FIR7_STRIT</name>
<sequence length="360" mass="41697">MKNNNLLKISQDLGNDFDLPYYIYTKVKIDTNEKVSAPLKIGLKLTNACHFRCPYCFVYKDNDYVDFDNLKLIFQKLPQLPFEVYLTGGEATLHPQFSEIVDYLTNLGILVKLHTTGVINMQSRNYILNNLSKFSSIQISIDSIKNFDKLRPNIIDKDPLERIISFVKQCKEKKYKNLLVNTVISSLNVNELDEIMEFCLCHNLFKVQLSTIFTTSKRLLVSDEIYAKHYNQIITKYSKKGLCFQNSPFCHPWSYAIKHNLKYDSPMYCPAQKTEFEIDMQGNVYPCPFLHDETHKMGNLLSDTFDEVWNSGVKELNKASWSENKKCKSCALFKDCGGGCYALAYVSQLNYDKRCILHEN</sequence>
<dbReference type="RefSeq" id="WP_096362466.1">
    <property type="nucleotide sequence ID" value="NZ_AP014880.1"/>
</dbReference>
<keyword evidence="1" id="KW-0949">S-adenosyl-L-methionine</keyword>
<dbReference type="InterPro" id="IPR013785">
    <property type="entry name" value="Aldolase_TIM"/>
</dbReference>
<protein>
    <submittedName>
        <fullName evidence="6">Radical SAM protein</fullName>
    </submittedName>
</protein>
<keyword evidence="3" id="KW-0408">Iron</keyword>
<dbReference type="SUPFAM" id="SSF102114">
    <property type="entry name" value="Radical SAM enzymes"/>
    <property type="match status" value="1"/>
</dbReference>
<evidence type="ECO:0000313" key="7">
    <source>
        <dbReference type="Proteomes" id="UP000217792"/>
    </source>
</evidence>
<dbReference type="PANTHER" id="PTHR11228:SF7">
    <property type="entry name" value="PQQA PEPTIDE CYCLASE"/>
    <property type="match status" value="1"/>
</dbReference>
<keyword evidence="4" id="KW-0411">Iron-sulfur</keyword>
<feature type="domain" description="Radical SAM core" evidence="5">
    <location>
        <begin position="35"/>
        <end position="243"/>
    </location>
</feature>
<dbReference type="GO" id="GO:0046872">
    <property type="term" value="F:metal ion binding"/>
    <property type="evidence" value="ECO:0007669"/>
    <property type="project" value="UniProtKB-KW"/>
</dbReference>
<dbReference type="InterPro" id="IPR007197">
    <property type="entry name" value="rSAM"/>
</dbReference>
<dbReference type="InterPro" id="IPR058240">
    <property type="entry name" value="rSAM_sf"/>
</dbReference>
<dbReference type="SFLD" id="SFLDS00029">
    <property type="entry name" value="Radical_SAM"/>
    <property type="match status" value="1"/>
</dbReference>
<accession>A0AAD1FIR7</accession>
<dbReference type="Pfam" id="PF13186">
    <property type="entry name" value="SPASM"/>
    <property type="match status" value="1"/>
</dbReference>
<dbReference type="InterPro" id="IPR023885">
    <property type="entry name" value="4Fe4S-binding_SPASM_dom"/>
</dbReference>
<evidence type="ECO:0000256" key="3">
    <source>
        <dbReference type="ARBA" id="ARBA00023004"/>
    </source>
</evidence>
<evidence type="ECO:0000259" key="5">
    <source>
        <dbReference type="PROSITE" id="PS51918"/>
    </source>
</evidence>
<gene>
    <name evidence="6" type="ORF">SITYG_02160</name>
</gene>
<evidence type="ECO:0000256" key="4">
    <source>
        <dbReference type="ARBA" id="ARBA00023014"/>
    </source>
</evidence>
<dbReference type="EMBL" id="AP014880">
    <property type="protein sequence ID" value="BAW16202.1"/>
    <property type="molecule type" value="Genomic_DNA"/>
</dbReference>
<dbReference type="GO" id="GO:0051536">
    <property type="term" value="F:iron-sulfur cluster binding"/>
    <property type="evidence" value="ECO:0007669"/>
    <property type="project" value="UniProtKB-KW"/>
</dbReference>